<evidence type="ECO:0000256" key="6">
    <source>
        <dbReference type="ARBA" id="ARBA00023002"/>
    </source>
</evidence>
<feature type="domain" description="4Fe-4S ferredoxin-type" evidence="9">
    <location>
        <begin position="64"/>
        <end position="95"/>
    </location>
</feature>
<gene>
    <name evidence="10" type="primary">hdrC</name>
    <name evidence="10" type="ORF">HA299_03665</name>
</gene>
<evidence type="ECO:0000256" key="3">
    <source>
        <dbReference type="ARBA" id="ARBA00022485"/>
    </source>
</evidence>
<keyword evidence="6 10" id="KW-0560">Oxidoreductase</keyword>
<evidence type="ECO:0000256" key="4">
    <source>
        <dbReference type="ARBA" id="ARBA00022723"/>
    </source>
</evidence>
<dbReference type="PROSITE" id="PS51379">
    <property type="entry name" value="4FE4S_FER_2"/>
    <property type="match status" value="2"/>
</dbReference>
<evidence type="ECO:0000256" key="8">
    <source>
        <dbReference type="ARBA" id="ARBA00023014"/>
    </source>
</evidence>
<comment type="similarity">
    <text evidence="2">Belongs to the HdrC family.</text>
</comment>
<keyword evidence="5" id="KW-0484">Methanogenesis</keyword>
<dbReference type="Proteomes" id="UP000600363">
    <property type="component" value="Unassembled WGS sequence"/>
</dbReference>
<dbReference type="PROSITE" id="PS00198">
    <property type="entry name" value="4FE4S_FER_1"/>
    <property type="match status" value="1"/>
</dbReference>
<comment type="pathway">
    <text evidence="1">Cofactor metabolism; coenzyme M-coenzyme B heterodisulfide reduction; coenzyme B and coenzyme M from coenzyme M-coenzyme B heterodisulfide: step 1/1.</text>
</comment>
<dbReference type="AlphaFoldDB" id="A0A832RXM3"/>
<dbReference type="SUPFAM" id="SSF46548">
    <property type="entry name" value="alpha-helical ferredoxin"/>
    <property type="match status" value="1"/>
</dbReference>
<evidence type="ECO:0000256" key="5">
    <source>
        <dbReference type="ARBA" id="ARBA00022994"/>
    </source>
</evidence>
<feature type="domain" description="4Fe-4S ferredoxin-type" evidence="9">
    <location>
        <begin position="22"/>
        <end position="51"/>
    </location>
</feature>
<name>A0A832RXM3_9EURY</name>
<dbReference type="InterPro" id="IPR017900">
    <property type="entry name" value="4Fe4S_Fe_S_CS"/>
</dbReference>
<dbReference type="GO" id="GO:0051539">
    <property type="term" value="F:4 iron, 4 sulfur cluster binding"/>
    <property type="evidence" value="ECO:0007669"/>
    <property type="project" value="UniProtKB-KW"/>
</dbReference>
<evidence type="ECO:0000313" key="11">
    <source>
        <dbReference type="Proteomes" id="UP000600363"/>
    </source>
</evidence>
<proteinExistence type="inferred from homology"/>
<keyword evidence="3" id="KW-0004">4Fe-4S</keyword>
<evidence type="ECO:0000313" key="10">
    <source>
        <dbReference type="EMBL" id="HIH69704.1"/>
    </source>
</evidence>
<dbReference type="Gene3D" id="1.10.1060.10">
    <property type="entry name" value="Alpha-helical ferredoxin"/>
    <property type="match status" value="1"/>
</dbReference>
<dbReference type="PANTHER" id="PTHR43255">
    <property type="entry name" value="IRON-SULFUR-BINDING OXIDOREDUCTASE FADF-RELATED-RELATED"/>
    <property type="match status" value="1"/>
</dbReference>
<dbReference type="EMBL" id="DUIH01000012">
    <property type="protein sequence ID" value="HIH69704.1"/>
    <property type="molecule type" value="Genomic_DNA"/>
</dbReference>
<dbReference type="InterPro" id="IPR017896">
    <property type="entry name" value="4Fe4S_Fe-S-bd"/>
</dbReference>
<dbReference type="InterPro" id="IPR009051">
    <property type="entry name" value="Helical_ferredxn"/>
</dbReference>
<keyword evidence="4" id="KW-0479">Metal-binding</keyword>
<organism evidence="10 11">
    <name type="scientific">Methermicoccus shengliensis</name>
    <dbReference type="NCBI Taxonomy" id="660064"/>
    <lineage>
        <taxon>Archaea</taxon>
        <taxon>Methanobacteriati</taxon>
        <taxon>Methanobacteriota</taxon>
        <taxon>Stenosarchaea group</taxon>
        <taxon>Methanomicrobia</taxon>
        <taxon>Methanosarcinales</taxon>
        <taxon>Methermicoccaceae</taxon>
        <taxon>Methermicoccus</taxon>
    </lineage>
</organism>
<dbReference type="Pfam" id="PF13183">
    <property type="entry name" value="Fer4_8"/>
    <property type="match status" value="1"/>
</dbReference>
<dbReference type="InterPro" id="IPR051460">
    <property type="entry name" value="HdrC_iron-sulfur_subunit"/>
</dbReference>
<dbReference type="NCBIfam" id="TIGR03290">
    <property type="entry name" value="CoB_CoM_SS_C"/>
    <property type="match status" value="1"/>
</dbReference>
<accession>A0A832RXM3</accession>
<dbReference type="InterPro" id="IPR017680">
    <property type="entry name" value="CoB/CoM_hetero-S_Rdtase_csu"/>
</dbReference>
<dbReference type="RefSeq" id="WP_052353213.1">
    <property type="nucleotide sequence ID" value="NZ_DUIH01000012.1"/>
</dbReference>
<dbReference type="GO" id="GO:0005886">
    <property type="term" value="C:plasma membrane"/>
    <property type="evidence" value="ECO:0007669"/>
    <property type="project" value="TreeGrafter"/>
</dbReference>
<comment type="caution">
    <text evidence="10">The sequence shown here is derived from an EMBL/GenBank/DDBJ whole genome shotgun (WGS) entry which is preliminary data.</text>
</comment>
<reference evidence="10" key="1">
    <citation type="journal article" date="2020" name="bioRxiv">
        <title>A rank-normalized archaeal taxonomy based on genome phylogeny resolves widespread incomplete and uneven classifications.</title>
        <authorList>
            <person name="Rinke C."/>
            <person name="Chuvochina M."/>
            <person name="Mussig A.J."/>
            <person name="Chaumeil P.-A."/>
            <person name="Waite D.W."/>
            <person name="Whitman W.B."/>
            <person name="Parks D.H."/>
            <person name="Hugenholtz P."/>
        </authorList>
    </citation>
    <scope>NUCLEOTIDE SEQUENCE</scope>
    <source>
        <strain evidence="10">UBA12518</strain>
    </source>
</reference>
<keyword evidence="7" id="KW-0408">Iron</keyword>
<dbReference type="GO" id="GO:0046872">
    <property type="term" value="F:metal ion binding"/>
    <property type="evidence" value="ECO:0007669"/>
    <property type="project" value="UniProtKB-KW"/>
</dbReference>
<dbReference type="UniPathway" id="UPA00647">
    <property type="reaction ID" value="UER00700"/>
</dbReference>
<sequence>MLKPTPSVLRIQDIDYEFIERVREFGDPLACYQCGTCTASCPSGRRTALRVRELVRLAGMGLKDEVLSDEDVWACTTCYNCYERCPRDVKPVEVLIGIRNIAVEQGFMLEGHVRTCKSLMKYGHAVSIDEKVMKMREELGLPPLPPTIYAHEDELAKVRDVLFSKFVPKKVEE</sequence>
<dbReference type="GO" id="GO:0051912">
    <property type="term" value="F:CoB--CoM heterodisulfide reductase activity"/>
    <property type="evidence" value="ECO:0007669"/>
    <property type="project" value="UniProtKB-EC"/>
</dbReference>
<protein>
    <submittedName>
        <fullName evidence="10">CoB--CoM heterodisulfide reductase subunit C</fullName>
        <ecNumber evidence="10">1.8.98.1</ecNumber>
    </submittedName>
</protein>
<dbReference type="EC" id="1.8.98.1" evidence="10"/>
<dbReference type="GO" id="GO:0015948">
    <property type="term" value="P:methanogenesis"/>
    <property type="evidence" value="ECO:0007669"/>
    <property type="project" value="UniProtKB-KW"/>
</dbReference>
<evidence type="ECO:0000256" key="7">
    <source>
        <dbReference type="ARBA" id="ARBA00023004"/>
    </source>
</evidence>
<evidence type="ECO:0000256" key="1">
    <source>
        <dbReference type="ARBA" id="ARBA00004808"/>
    </source>
</evidence>
<evidence type="ECO:0000256" key="2">
    <source>
        <dbReference type="ARBA" id="ARBA00007097"/>
    </source>
</evidence>
<dbReference type="PANTHER" id="PTHR43255:SF1">
    <property type="entry name" value="IRON-SULFUR-BINDING OXIDOREDUCTASE FADF-RELATED"/>
    <property type="match status" value="1"/>
</dbReference>
<evidence type="ECO:0000259" key="9">
    <source>
        <dbReference type="PROSITE" id="PS51379"/>
    </source>
</evidence>
<keyword evidence="8" id="KW-0411">Iron-sulfur</keyword>